<organism evidence="2 3">
    <name type="scientific">Aureobasidium pullulans</name>
    <name type="common">Black yeast</name>
    <name type="synonym">Pullularia pullulans</name>
    <dbReference type="NCBI Taxonomy" id="5580"/>
    <lineage>
        <taxon>Eukaryota</taxon>
        <taxon>Fungi</taxon>
        <taxon>Dikarya</taxon>
        <taxon>Ascomycota</taxon>
        <taxon>Pezizomycotina</taxon>
        <taxon>Dothideomycetes</taxon>
        <taxon>Dothideomycetidae</taxon>
        <taxon>Dothideales</taxon>
        <taxon>Saccotheciaceae</taxon>
        <taxon>Aureobasidium</taxon>
    </lineage>
</organism>
<evidence type="ECO:0000313" key="2">
    <source>
        <dbReference type="EMBL" id="KAK6008586.1"/>
    </source>
</evidence>
<evidence type="ECO:0000256" key="1">
    <source>
        <dbReference type="SAM" id="MobiDB-lite"/>
    </source>
</evidence>
<feature type="region of interest" description="Disordered" evidence="1">
    <location>
        <begin position="259"/>
        <end position="300"/>
    </location>
</feature>
<gene>
    <name evidence="2" type="ORF">QM012_000489</name>
</gene>
<proteinExistence type="predicted"/>
<protein>
    <submittedName>
        <fullName evidence="2">Uncharacterized protein</fullName>
    </submittedName>
</protein>
<feature type="compositionally biased region" description="Basic and acidic residues" evidence="1">
    <location>
        <begin position="263"/>
        <end position="274"/>
    </location>
</feature>
<accession>A0ABR0TX88</accession>
<keyword evidence="3" id="KW-1185">Reference proteome</keyword>
<dbReference type="Proteomes" id="UP001341245">
    <property type="component" value="Unassembled WGS sequence"/>
</dbReference>
<comment type="caution">
    <text evidence="2">The sequence shown here is derived from an EMBL/GenBank/DDBJ whole genome shotgun (WGS) entry which is preliminary data.</text>
</comment>
<dbReference type="EMBL" id="JASGXD010000001">
    <property type="protein sequence ID" value="KAK6008586.1"/>
    <property type="molecule type" value="Genomic_DNA"/>
</dbReference>
<feature type="compositionally biased region" description="Polar residues" evidence="1">
    <location>
        <begin position="275"/>
        <end position="300"/>
    </location>
</feature>
<feature type="region of interest" description="Disordered" evidence="1">
    <location>
        <begin position="191"/>
        <end position="230"/>
    </location>
</feature>
<reference evidence="2 3" key="1">
    <citation type="submission" date="2023-11" db="EMBL/GenBank/DDBJ databases">
        <title>Draft genome sequence and annotation of the polyextremotolerant black yeast-like fungus Aureobasidium pullulans NRRL 62042.</title>
        <authorList>
            <person name="Dielentheis-Frenken M.R.E."/>
            <person name="Wibberg D."/>
            <person name="Blank L.M."/>
            <person name="Tiso T."/>
        </authorList>
    </citation>
    <scope>NUCLEOTIDE SEQUENCE [LARGE SCALE GENOMIC DNA]</scope>
    <source>
        <strain evidence="2 3">NRRL 62042</strain>
    </source>
</reference>
<evidence type="ECO:0000313" key="3">
    <source>
        <dbReference type="Proteomes" id="UP001341245"/>
    </source>
</evidence>
<sequence>MPTGQTQLRFGAREKALDPGSIKDFREMLNPAAPGTKIRKHKRIAGLIFFEIYDDRWVGRNNRRAYARHFLIAGEDLHEEGCLVAMHLTDGAGVLWTTHMKSVYDTRGGIPEVAWCSSLQLKYKIFPSGTVSRSYTAVKNVRRDYCKDLLRLFDDSRPFENQDWPAFQDVINKYRYLLHDNGAQHRLEIGDIKPDVNDQDDDLAPDIDGVYSGDNHSRKYGSGNGRSRRSKLGIINGEASHSDDEQQNLTRMDQDVQNNIADTDGHGFDQHENRSPSPSSVLHSRNSSPEMIVENQDTTDNGDLDIHRYRIDDNLGAGKNRFITTRFTKRRKLEPKVELGTYERTRLRGLDDVIDLTGEPDSLSKPFKTNGREIIDLTQDEVEVIELED</sequence>
<name>A0ABR0TX88_AURPU</name>